<protein>
    <recommendedName>
        <fullName evidence="3">Activator of basal transcription 1</fullName>
    </recommendedName>
</protein>
<evidence type="ECO:0000256" key="6">
    <source>
        <dbReference type="PROSITE-ProRule" id="PRU00176"/>
    </source>
</evidence>
<feature type="region of interest" description="Disordered" evidence="8">
    <location>
        <begin position="1"/>
        <end position="64"/>
    </location>
</feature>
<organism evidence="10 11">
    <name type="scientific">Geodia barretti</name>
    <name type="common">Barrett's horny sponge</name>
    <dbReference type="NCBI Taxonomy" id="519541"/>
    <lineage>
        <taxon>Eukaryota</taxon>
        <taxon>Metazoa</taxon>
        <taxon>Porifera</taxon>
        <taxon>Demospongiae</taxon>
        <taxon>Heteroscleromorpha</taxon>
        <taxon>Tetractinellida</taxon>
        <taxon>Astrophorina</taxon>
        <taxon>Geodiidae</taxon>
        <taxon>Geodia</taxon>
    </lineage>
</organism>
<dbReference type="PANTHER" id="PTHR12311">
    <property type="entry name" value="ACTIVATOR OF BASAL TRANSCRIPTION 1"/>
    <property type="match status" value="1"/>
</dbReference>
<feature type="compositionally biased region" description="Pro residues" evidence="8">
    <location>
        <begin position="470"/>
        <end position="480"/>
    </location>
</feature>
<dbReference type="InterPro" id="IPR034353">
    <property type="entry name" value="ABT1/ESF2_RRM"/>
</dbReference>
<dbReference type="GO" id="GO:0000480">
    <property type="term" value="P:endonucleolytic cleavage in 5'-ETS of tricistronic rRNA transcript (SSU-rRNA, 5.8S rRNA, LSU-rRNA)"/>
    <property type="evidence" value="ECO:0007669"/>
    <property type="project" value="TreeGrafter"/>
</dbReference>
<feature type="region of interest" description="Disordered" evidence="8">
    <location>
        <begin position="281"/>
        <end position="373"/>
    </location>
</feature>
<comment type="subcellular location">
    <subcellularLocation>
        <location evidence="1">Nucleus</location>
        <location evidence="1">Nucleolus</location>
    </subcellularLocation>
</comment>
<dbReference type="AlphaFoldDB" id="A0AA35XCJ3"/>
<dbReference type="InterPro" id="IPR035979">
    <property type="entry name" value="RBD_domain_sf"/>
</dbReference>
<evidence type="ECO:0000259" key="9">
    <source>
        <dbReference type="PROSITE" id="PS50102"/>
    </source>
</evidence>
<feature type="compositionally biased region" description="Low complexity" evidence="8">
    <location>
        <begin position="357"/>
        <end position="366"/>
    </location>
</feature>
<dbReference type="Gene3D" id="3.30.70.330">
    <property type="match status" value="1"/>
</dbReference>
<gene>
    <name evidence="10" type="ORF">GBAR_LOCUS25331</name>
</gene>
<keyword evidence="11" id="KW-1185">Reference proteome</keyword>
<feature type="compositionally biased region" description="Acidic residues" evidence="8">
    <location>
        <begin position="1"/>
        <end position="34"/>
    </location>
</feature>
<dbReference type="PANTHER" id="PTHR12311:SF7">
    <property type="entry name" value="ACTIVATOR OF BASAL TRANSCRIPTION 1"/>
    <property type="match status" value="1"/>
</dbReference>
<keyword evidence="4 6" id="KW-0694">RNA-binding</keyword>
<dbReference type="PRINTS" id="PR01217">
    <property type="entry name" value="PRICHEXTENSN"/>
</dbReference>
<evidence type="ECO:0000256" key="2">
    <source>
        <dbReference type="ARBA" id="ARBA00005819"/>
    </source>
</evidence>
<dbReference type="SMART" id="SM00685">
    <property type="entry name" value="DM14"/>
    <property type="match status" value="1"/>
</dbReference>
<evidence type="ECO:0000256" key="5">
    <source>
        <dbReference type="ARBA" id="ARBA00023242"/>
    </source>
</evidence>
<evidence type="ECO:0000313" key="11">
    <source>
        <dbReference type="Proteomes" id="UP001174909"/>
    </source>
</evidence>
<evidence type="ECO:0000256" key="1">
    <source>
        <dbReference type="ARBA" id="ARBA00004604"/>
    </source>
</evidence>
<feature type="coiled-coil region" evidence="7">
    <location>
        <begin position="183"/>
        <end position="210"/>
    </location>
</feature>
<evidence type="ECO:0000313" key="10">
    <source>
        <dbReference type="EMBL" id="CAI8045807.1"/>
    </source>
</evidence>
<dbReference type="InterPro" id="IPR039119">
    <property type="entry name" value="ABT1/Esf2"/>
</dbReference>
<feature type="compositionally biased region" description="Acidic residues" evidence="8">
    <location>
        <begin position="521"/>
        <end position="535"/>
    </location>
</feature>
<feature type="compositionally biased region" description="Acidic residues" evidence="8">
    <location>
        <begin position="314"/>
        <end position="333"/>
    </location>
</feature>
<feature type="domain" description="RRM" evidence="9">
    <location>
        <begin position="67"/>
        <end position="149"/>
    </location>
</feature>
<dbReference type="InterPro" id="IPR006608">
    <property type="entry name" value="CC2D1A/B_DM14"/>
</dbReference>
<keyword evidence="5" id="KW-0539">Nucleus</keyword>
<dbReference type="InterPro" id="IPR012677">
    <property type="entry name" value="Nucleotide-bd_a/b_plait_sf"/>
</dbReference>
<dbReference type="PROSITE" id="PS50102">
    <property type="entry name" value="RRM"/>
    <property type="match status" value="1"/>
</dbReference>
<comment type="similarity">
    <text evidence="2">Belongs to the ESF2/ABP1 family.</text>
</comment>
<feature type="compositionally biased region" description="Pro residues" evidence="8">
    <location>
        <begin position="487"/>
        <end position="510"/>
    </location>
</feature>
<evidence type="ECO:0000256" key="8">
    <source>
        <dbReference type="SAM" id="MobiDB-lite"/>
    </source>
</evidence>
<accession>A0AA35XCJ3</accession>
<comment type="caution">
    <text evidence="10">The sequence shown here is derived from an EMBL/GenBank/DDBJ whole genome shotgun (WGS) entry which is preliminary data.</text>
</comment>
<feature type="compositionally biased region" description="Polar residues" evidence="8">
    <location>
        <begin position="444"/>
        <end position="454"/>
    </location>
</feature>
<dbReference type="SUPFAM" id="SSF54928">
    <property type="entry name" value="RNA-binding domain, RBD"/>
    <property type="match status" value="1"/>
</dbReference>
<dbReference type="CDD" id="cd12263">
    <property type="entry name" value="RRM_ABT1_like"/>
    <property type="match status" value="1"/>
</dbReference>
<dbReference type="EMBL" id="CASHTH010003506">
    <property type="protein sequence ID" value="CAI8045807.1"/>
    <property type="molecule type" value="Genomic_DNA"/>
</dbReference>
<proteinExistence type="inferred from homology"/>
<dbReference type="InterPro" id="IPR000504">
    <property type="entry name" value="RRM_dom"/>
</dbReference>
<dbReference type="GO" id="GO:0003723">
    <property type="term" value="F:RNA binding"/>
    <property type="evidence" value="ECO:0007669"/>
    <property type="project" value="UniProtKB-UniRule"/>
</dbReference>
<keyword evidence="7" id="KW-0175">Coiled coil</keyword>
<name>A0AA35XCJ3_GEOBA</name>
<dbReference type="GO" id="GO:0000472">
    <property type="term" value="P:endonucleolytic cleavage to generate mature 5'-end of SSU-rRNA from (SSU-rRNA, 5.8S rRNA, LSU-rRNA)"/>
    <property type="evidence" value="ECO:0007669"/>
    <property type="project" value="TreeGrafter"/>
</dbReference>
<dbReference type="GO" id="GO:0034462">
    <property type="term" value="P:small-subunit processome assembly"/>
    <property type="evidence" value="ECO:0007669"/>
    <property type="project" value="TreeGrafter"/>
</dbReference>
<dbReference type="GO" id="GO:0000447">
    <property type="term" value="P:endonucleolytic cleavage in ITS1 to separate SSU-rRNA from 5.8S rRNA and LSU-rRNA from tricistronic rRNA transcript (SSU-rRNA, 5.8S rRNA, LSU-rRNA)"/>
    <property type="evidence" value="ECO:0007669"/>
    <property type="project" value="TreeGrafter"/>
</dbReference>
<feature type="region of interest" description="Disordered" evidence="8">
    <location>
        <begin position="224"/>
        <end position="268"/>
    </location>
</feature>
<reference evidence="10" key="1">
    <citation type="submission" date="2023-03" db="EMBL/GenBank/DDBJ databases">
        <authorList>
            <person name="Steffen K."/>
            <person name="Cardenas P."/>
        </authorList>
    </citation>
    <scope>NUCLEOTIDE SEQUENCE</scope>
</reference>
<dbReference type="Pfam" id="PF21528">
    <property type="entry name" value="CC2D1A-B_DM14"/>
    <property type="match status" value="1"/>
</dbReference>
<sequence length="625" mass="69676">MSSSEEDDLVEEVDEEGEEDEEEVEENEEEGEEKEVEKKEVEGEESDTESCKPVKKKKEKEKKPTPGVVYLSRIPPFMRPRKVRHLLSRYGEVGRVYLAPEAPQTQRRRRRLKKNKRRKYTEGWVEFLDKRVAKATAQAINNTQIGGKKRYYYHDDIWNMKYLPKFRWYHLTEKIAYEQAVEEQKHRLEMSQVRREMEKVMENFEKKQEVSAIIDRKRKRGDELLQMWGRKDKQKRGERRKGGGASKGGAGLPFMGLGVPPGAEESEEALEAELLALHGKSPVAGKGKKGSGKGSKVMSLNEIDSMVAGLDNVGESEEDDDEEGSEAEDDSDLLAELQEIANEDEEEAPPTAPPTATPTKPATITKMPVQSSQLTAVSERMAMYEKAIAEAKGKGDSSKARRYTRALDTIKTLQRKAQSGKDVSIDDLPPPVPLSGGGGEGPKTATTVPQPTTEITDDDLMAWANSSSDPSPPAPAPKPRPVAQNTPPQPKPRPPKETPPPQQRPHPKAPPTSSDGRIDLDAPEFDEFNLSDEDMAMLAAQMDSHKDSVVKTEHQPPPPQPKPRQQATPPQAKPRPKAPPTSSDGRINLDAPEFDEFNLSDEDMAMLAAQMGNDSAKVTSRRFHE</sequence>
<evidence type="ECO:0000256" key="7">
    <source>
        <dbReference type="SAM" id="Coils"/>
    </source>
</evidence>
<dbReference type="GO" id="GO:0005730">
    <property type="term" value="C:nucleolus"/>
    <property type="evidence" value="ECO:0007669"/>
    <property type="project" value="UniProtKB-SubCell"/>
</dbReference>
<dbReference type="Proteomes" id="UP001174909">
    <property type="component" value="Unassembled WGS sequence"/>
</dbReference>
<feature type="compositionally biased region" description="Basic and acidic residues" evidence="8">
    <location>
        <begin position="543"/>
        <end position="554"/>
    </location>
</feature>
<evidence type="ECO:0000256" key="4">
    <source>
        <dbReference type="ARBA" id="ARBA00022884"/>
    </source>
</evidence>
<evidence type="ECO:0000256" key="3">
    <source>
        <dbReference type="ARBA" id="ARBA00020737"/>
    </source>
</evidence>
<feature type="region of interest" description="Disordered" evidence="8">
    <location>
        <begin position="410"/>
        <end position="591"/>
    </location>
</feature>